<evidence type="ECO:0000313" key="2">
    <source>
        <dbReference type="Proteomes" id="UP000756860"/>
    </source>
</evidence>
<dbReference type="Proteomes" id="UP000756860">
    <property type="component" value="Unassembled WGS sequence"/>
</dbReference>
<evidence type="ECO:0000313" key="1">
    <source>
        <dbReference type="EMBL" id="MBT0653227.1"/>
    </source>
</evidence>
<dbReference type="InterPro" id="IPR027417">
    <property type="entry name" value="P-loop_NTPase"/>
</dbReference>
<protein>
    <submittedName>
        <fullName evidence="1">Cytidylate kinase family protein</fullName>
    </submittedName>
</protein>
<dbReference type="Pfam" id="PF13189">
    <property type="entry name" value="Cytidylate_kin2"/>
    <property type="match status" value="1"/>
</dbReference>
<keyword evidence="1" id="KW-0808">Transferase</keyword>
<dbReference type="EMBL" id="JAHCVK010000003">
    <property type="protein sequence ID" value="MBT0653227.1"/>
    <property type="molecule type" value="Genomic_DNA"/>
</dbReference>
<keyword evidence="2" id="KW-1185">Reference proteome</keyword>
<organism evidence="1 2">
    <name type="scientific">Geomobilimonas luticola</name>
    <dbReference type="NCBI Taxonomy" id="1114878"/>
    <lineage>
        <taxon>Bacteria</taxon>
        <taxon>Pseudomonadati</taxon>
        <taxon>Thermodesulfobacteriota</taxon>
        <taxon>Desulfuromonadia</taxon>
        <taxon>Geobacterales</taxon>
        <taxon>Geobacteraceae</taxon>
        <taxon>Geomobilimonas</taxon>
    </lineage>
</organism>
<proteinExistence type="predicted"/>
<sequence>MSEKLLVPSIEKRLASLLEVSRRNLKGPWKDKIRPTITISREFGCEGFPVTEKLQELLEKQTGDSWTVMDKALLEEVAKHHNLSEDLLHNLGEKNRFIDDMLSTISSRWKSDKDYYRLLCKQIVALSEKGNVIIIGRGASILTQDKPHCYHFRMIAPQEFKLKSITKRLGIDEDEAEKLIRKKQRQREEFIKDFLNRDVADQTLYHLVFNNAKNPADVIAETIAHYVSTRLKR</sequence>
<name>A0ABS5SCY3_9BACT</name>
<dbReference type="GO" id="GO:0016301">
    <property type="term" value="F:kinase activity"/>
    <property type="evidence" value="ECO:0007669"/>
    <property type="project" value="UniProtKB-KW"/>
</dbReference>
<dbReference type="RefSeq" id="WP_214175234.1">
    <property type="nucleotide sequence ID" value="NZ_JAHCVK010000003.1"/>
</dbReference>
<accession>A0ABS5SCY3</accession>
<comment type="caution">
    <text evidence="1">The sequence shown here is derived from an EMBL/GenBank/DDBJ whole genome shotgun (WGS) entry which is preliminary data.</text>
</comment>
<dbReference type="Gene3D" id="3.40.50.300">
    <property type="entry name" value="P-loop containing nucleotide triphosphate hydrolases"/>
    <property type="match status" value="1"/>
</dbReference>
<reference evidence="1 2" key="1">
    <citation type="submission" date="2021-05" db="EMBL/GenBank/DDBJ databases">
        <title>The draft genome of Geobacter luticola JCM 17780.</title>
        <authorList>
            <person name="Xu Z."/>
            <person name="Masuda Y."/>
            <person name="Itoh H."/>
            <person name="Senoo K."/>
        </authorList>
    </citation>
    <scope>NUCLEOTIDE SEQUENCE [LARGE SCALE GENOMIC DNA]</scope>
    <source>
        <strain evidence="1 2">JCM 17780</strain>
    </source>
</reference>
<gene>
    <name evidence="1" type="ORF">KI810_09180</name>
</gene>
<keyword evidence="1" id="KW-0418">Kinase</keyword>